<gene>
    <name evidence="1" type="ORF">CKAH01_13674</name>
</gene>
<evidence type="ECO:0000313" key="2">
    <source>
        <dbReference type="Proteomes" id="UP001281614"/>
    </source>
</evidence>
<organism evidence="1 2">
    <name type="scientific">Colletotrichum kahawae</name>
    <name type="common">Coffee berry disease fungus</name>
    <dbReference type="NCBI Taxonomy" id="34407"/>
    <lineage>
        <taxon>Eukaryota</taxon>
        <taxon>Fungi</taxon>
        <taxon>Dikarya</taxon>
        <taxon>Ascomycota</taxon>
        <taxon>Pezizomycotina</taxon>
        <taxon>Sordariomycetes</taxon>
        <taxon>Hypocreomycetidae</taxon>
        <taxon>Glomerellales</taxon>
        <taxon>Glomerellaceae</taxon>
        <taxon>Colletotrichum</taxon>
        <taxon>Colletotrichum gloeosporioides species complex</taxon>
    </lineage>
</organism>
<keyword evidence="2" id="KW-1185">Reference proteome</keyword>
<dbReference type="EMBL" id="VYYT01000060">
    <property type="protein sequence ID" value="KAK2773010.1"/>
    <property type="molecule type" value="Genomic_DNA"/>
</dbReference>
<evidence type="ECO:0000313" key="1">
    <source>
        <dbReference type="EMBL" id="KAK2773010.1"/>
    </source>
</evidence>
<sequence length="23" mass="2648">MLSSLHCLVEAMDQSRRQSQVKT</sequence>
<name>A0AAD9YME5_COLKA</name>
<proteinExistence type="predicted"/>
<comment type="caution">
    <text evidence="1">The sequence shown here is derived from an EMBL/GenBank/DDBJ whole genome shotgun (WGS) entry which is preliminary data.</text>
</comment>
<dbReference type="Proteomes" id="UP001281614">
    <property type="component" value="Unassembled WGS sequence"/>
</dbReference>
<dbReference type="AlphaFoldDB" id="A0AAD9YME5"/>
<accession>A0AAD9YME5</accession>
<reference evidence="1" key="1">
    <citation type="submission" date="2023-02" db="EMBL/GenBank/DDBJ databases">
        <title>Colletotrichum kahawae CIFC_Que2 genome sequencing and assembly.</title>
        <authorList>
            <person name="Baroncelli R."/>
        </authorList>
    </citation>
    <scope>NUCLEOTIDE SEQUENCE</scope>
    <source>
        <strain evidence="1">CIFC_Que2</strain>
    </source>
</reference>
<protein>
    <submittedName>
        <fullName evidence="1">Uncharacterized protein</fullName>
    </submittedName>
</protein>